<protein>
    <submittedName>
        <fullName evidence="3">Cobalamin biosynthesis protein CbiX</fullName>
    </submittedName>
</protein>
<dbReference type="InterPro" id="IPR050963">
    <property type="entry name" value="Sirohydro_Cobaltochel/CbiX"/>
</dbReference>
<dbReference type="EMBL" id="JAAFGW010000085">
    <property type="protein sequence ID" value="NDP48143.1"/>
    <property type="molecule type" value="Genomic_DNA"/>
</dbReference>
<evidence type="ECO:0000256" key="1">
    <source>
        <dbReference type="ARBA" id="ARBA00022723"/>
    </source>
</evidence>
<sequence length="121" mass="12829">MKTLLLIAHGSRRAASNDEVRQLTHRLNAINPPGFSGVETAFLELAQPSIPEGLAACLAKGASEIVVFPYFLAAGTHVVNDIPEALQAFQSAHPQIKVSLTRHLGDSDLLPQAILQVAIAA</sequence>
<dbReference type="AlphaFoldDB" id="A0A7C9P4S0"/>
<dbReference type="Proteomes" id="UP000483432">
    <property type="component" value="Unassembled WGS sequence"/>
</dbReference>
<gene>
    <name evidence="3" type="ORF">GZ085_07070</name>
</gene>
<organism evidence="3 4">
    <name type="scientific">Sulfuriferula multivorans</name>
    <dbReference type="NCBI Taxonomy" id="1559896"/>
    <lineage>
        <taxon>Bacteria</taxon>
        <taxon>Pseudomonadati</taxon>
        <taxon>Pseudomonadota</taxon>
        <taxon>Betaproteobacteria</taxon>
        <taxon>Nitrosomonadales</taxon>
        <taxon>Sulfuricellaceae</taxon>
        <taxon>Sulfuriferula</taxon>
    </lineage>
</organism>
<dbReference type="CDD" id="cd03416">
    <property type="entry name" value="CbiX_SirB_N"/>
    <property type="match status" value="1"/>
</dbReference>
<dbReference type="Gene3D" id="3.40.50.1400">
    <property type="match status" value="1"/>
</dbReference>
<name>A0A7C9P4S0_9PROT</name>
<dbReference type="PANTHER" id="PTHR33542:SF3">
    <property type="entry name" value="SIROHYDROCHLORIN FERROCHELATASE, CHLOROPLASTIC"/>
    <property type="match status" value="1"/>
</dbReference>
<comment type="caution">
    <text evidence="3">The sequence shown here is derived from an EMBL/GenBank/DDBJ whole genome shotgun (WGS) entry which is preliminary data.</text>
</comment>
<dbReference type="InterPro" id="IPR002762">
    <property type="entry name" value="CbiX-like"/>
</dbReference>
<keyword evidence="1" id="KW-0479">Metal-binding</keyword>
<dbReference type="GO" id="GO:0046872">
    <property type="term" value="F:metal ion binding"/>
    <property type="evidence" value="ECO:0007669"/>
    <property type="project" value="UniProtKB-KW"/>
</dbReference>
<dbReference type="GO" id="GO:0016829">
    <property type="term" value="F:lyase activity"/>
    <property type="evidence" value="ECO:0007669"/>
    <property type="project" value="UniProtKB-KW"/>
</dbReference>
<dbReference type="SUPFAM" id="SSF53800">
    <property type="entry name" value="Chelatase"/>
    <property type="match status" value="1"/>
</dbReference>
<dbReference type="Pfam" id="PF01903">
    <property type="entry name" value="CbiX"/>
    <property type="match status" value="1"/>
</dbReference>
<keyword evidence="2" id="KW-0456">Lyase</keyword>
<evidence type="ECO:0000313" key="4">
    <source>
        <dbReference type="Proteomes" id="UP000483432"/>
    </source>
</evidence>
<proteinExistence type="predicted"/>
<evidence type="ECO:0000256" key="2">
    <source>
        <dbReference type="ARBA" id="ARBA00023239"/>
    </source>
</evidence>
<reference evidence="3 4" key="1">
    <citation type="submission" date="2019-09" db="EMBL/GenBank/DDBJ databases">
        <title>H2 Metabolism Revealed by Metagenomic Analysis in Subglacial Sediment of East Antarctica.</title>
        <authorList>
            <person name="Yang Z."/>
            <person name="Zhang Y."/>
            <person name="Lv Y."/>
            <person name="Yan W."/>
            <person name="Xiao X."/>
            <person name="Sun B."/>
            <person name="Ma H."/>
        </authorList>
    </citation>
    <scope>NUCLEOTIDE SEQUENCE [LARGE SCALE GENOMIC DNA]</scope>
    <source>
        <strain evidence="3">Bin2_2</strain>
    </source>
</reference>
<dbReference type="PANTHER" id="PTHR33542">
    <property type="entry name" value="SIROHYDROCHLORIN FERROCHELATASE, CHLOROPLASTIC"/>
    <property type="match status" value="1"/>
</dbReference>
<evidence type="ECO:0000313" key="3">
    <source>
        <dbReference type="EMBL" id="NDP48143.1"/>
    </source>
</evidence>
<accession>A0A7C9P4S0</accession>